<evidence type="ECO:0000313" key="1">
    <source>
        <dbReference type="EMBL" id="MDS1310765.1"/>
    </source>
</evidence>
<dbReference type="EMBL" id="JAVMBO010000016">
    <property type="protein sequence ID" value="MDS1310765.1"/>
    <property type="molecule type" value="Genomic_DNA"/>
</dbReference>
<comment type="caution">
    <text evidence="1">The sequence shown here is derived from an EMBL/GenBank/DDBJ whole genome shotgun (WGS) entry which is preliminary data.</text>
</comment>
<dbReference type="RefSeq" id="WP_200371846.1">
    <property type="nucleotide sequence ID" value="NZ_JAVMBO010000016.1"/>
</dbReference>
<dbReference type="Proteomes" id="UP001267407">
    <property type="component" value="Unassembled WGS sequence"/>
</dbReference>
<dbReference type="InterPro" id="IPR006521">
    <property type="entry name" value="Tail_protein_I"/>
</dbReference>
<keyword evidence="2" id="KW-1185">Reference proteome</keyword>
<protein>
    <submittedName>
        <fullName evidence="1">Phage tail protein</fullName>
    </submittedName>
</protein>
<reference evidence="1" key="1">
    <citation type="submission" date="2023-09" db="EMBL/GenBank/DDBJ databases">
        <title>Marinobacter sediminicola sp. nov. and Marinobacter maritimum sp. nov., isolated from marine sediment.</title>
        <authorList>
            <person name="An J."/>
        </authorList>
    </citation>
    <scope>NUCLEOTIDE SEQUENCE</scope>
    <source>
        <strain evidence="1">F60267</strain>
    </source>
</reference>
<dbReference type="Pfam" id="PF09684">
    <property type="entry name" value="Tail_P2_I"/>
    <property type="match status" value="1"/>
</dbReference>
<evidence type="ECO:0000313" key="2">
    <source>
        <dbReference type="Proteomes" id="UP001267407"/>
    </source>
</evidence>
<name>A0ABU2HI73_9GAMM</name>
<proteinExistence type="predicted"/>
<organism evidence="1 2">
    <name type="scientific">Marinobacter xiaoshiensis</name>
    <dbReference type="NCBI Taxonomy" id="3073652"/>
    <lineage>
        <taxon>Bacteria</taxon>
        <taxon>Pseudomonadati</taxon>
        <taxon>Pseudomonadota</taxon>
        <taxon>Gammaproteobacteria</taxon>
        <taxon>Pseudomonadales</taxon>
        <taxon>Marinobacteraceae</taxon>
        <taxon>Marinobacter</taxon>
    </lineage>
</organism>
<accession>A0ABU2HI73</accession>
<gene>
    <name evidence="1" type="ORF">RKA07_11760</name>
</gene>
<sequence length="783" mass="87884">MDINSTRYFLLRTADEFSNASARLQWHPLRQALTLAQNQALRIPVIMPDTAMEVWKSATPMAQDSFGQIAYLSDDRTRVLFNSGHGDMPLRDAQLDEVSPPDGCQYLDMNLNREGLLALPWSNGENLHGLTLFHLGKRWQAQCSLPEKAHRVWLDPENRSWCLGASQLMLCAGEPLSLPYNPQPGRFEPETINPDQLSMSWQQALPETEHTLALCGDDENLYVLGTRADNVQSVFARPLTLSPDISWLQYGMDEQLPLCIDLAVTRDGRLAALAPREDDDKDYANRDCPVLTLQRDNEHGNHRAQLVRERYPMLSQAIPRFVTSADGKLRYQASSGPGFEASPVRPRELHPLRQVCYESESSALLAHTLDSGHPDTLWHRAYLDACIPVGCSLRLSVRVYDHPDDRTSTALLDQPMPTWNSLPSELPFQPALSGHEPGRRGLFEILLQAPDGEVRELRGRYLQLQVHFRGTARQTPALHALRIYHPRFSYQQRYFPELYQQEKRRSDGASTGPANGADVRERLLASFEGMLTPLEGRIAACEQLVHPDSAPAQHLHWLSGAIGAELPGHWPLERQRRWLKHATVMQQYKGTLAATNLALDIACDGAVSRGEIVLVENFRLRRTMATILGRNMDDKDHPLTLGTGMSGNSIVGESLILADIKAREFLSLFAPELAEEEDENQAVETFFQEYGHKVSVVLNGPGILLRTQVSDILSDSMPAHVQWQFVESEQPFVLGTSPLLQVDTFMQNRPAVRPIELDNTWLGREGVLHNPAAFSPADVHART</sequence>